<keyword evidence="10 13" id="KW-0648">Protein biosynthesis</keyword>
<dbReference type="GO" id="GO:0005524">
    <property type="term" value="F:ATP binding"/>
    <property type="evidence" value="ECO:0007669"/>
    <property type="project" value="UniProtKB-UniRule"/>
</dbReference>
<dbReference type="Gene3D" id="3.30.980.10">
    <property type="entry name" value="Threonyl-trna Synthetase, Chain A, domain 2"/>
    <property type="match status" value="1"/>
</dbReference>
<accession>D1PAC4</accession>
<comment type="similarity">
    <text evidence="1 13">Belongs to the class-II aminoacyl-tRNA synthetase family.</text>
</comment>
<dbReference type="CDD" id="cd00860">
    <property type="entry name" value="ThrRS_anticodon"/>
    <property type="match status" value="1"/>
</dbReference>
<dbReference type="PANTHER" id="PTHR11451:SF44">
    <property type="entry name" value="THREONINE--TRNA LIGASE, CHLOROPLASTIC_MITOCHONDRIAL 2"/>
    <property type="match status" value="1"/>
</dbReference>
<evidence type="ECO:0000256" key="11">
    <source>
        <dbReference type="ARBA" id="ARBA00023146"/>
    </source>
</evidence>
<dbReference type="FunFam" id="3.30.980.10:FF:000005">
    <property type="entry name" value="Threonyl-tRNA synthetase, mitochondrial"/>
    <property type="match status" value="1"/>
</dbReference>
<dbReference type="FunFam" id="3.10.20.30:FF:000005">
    <property type="entry name" value="Threonine--tRNA ligase"/>
    <property type="match status" value="1"/>
</dbReference>
<comment type="subcellular location">
    <subcellularLocation>
        <location evidence="13">Cytoplasm</location>
    </subcellularLocation>
</comment>
<evidence type="ECO:0000256" key="1">
    <source>
        <dbReference type="ARBA" id="ARBA00008226"/>
    </source>
</evidence>
<comment type="cofactor">
    <cofactor evidence="13">
        <name>Zn(2+)</name>
        <dbReference type="ChEBI" id="CHEBI:29105"/>
    </cofactor>
    <text evidence="13">Binds 1 zinc ion per subunit.</text>
</comment>
<evidence type="ECO:0000256" key="6">
    <source>
        <dbReference type="ARBA" id="ARBA00022741"/>
    </source>
</evidence>
<dbReference type="Gene3D" id="3.40.50.800">
    <property type="entry name" value="Anticodon-binding domain"/>
    <property type="match status" value="1"/>
</dbReference>
<dbReference type="Pfam" id="PF03129">
    <property type="entry name" value="HGTP_anticodon"/>
    <property type="match status" value="1"/>
</dbReference>
<dbReference type="SUPFAM" id="SSF55186">
    <property type="entry name" value="ThrRS/AlaRS common domain"/>
    <property type="match status" value="1"/>
</dbReference>
<dbReference type="PRINTS" id="PR01047">
    <property type="entry name" value="TRNASYNTHTHR"/>
</dbReference>
<evidence type="ECO:0000256" key="13">
    <source>
        <dbReference type="HAMAP-Rule" id="MF_00184"/>
    </source>
</evidence>
<dbReference type="Pfam" id="PF07973">
    <property type="entry name" value="tRNA_SAD"/>
    <property type="match status" value="1"/>
</dbReference>
<dbReference type="GO" id="GO:0006435">
    <property type="term" value="P:threonyl-tRNA aminoacylation"/>
    <property type="evidence" value="ECO:0007669"/>
    <property type="project" value="UniProtKB-UniRule"/>
</dbReference>
<dbReference type="CDD" id="cd00771">
    <property type="entry name" value="ThrRS_core"/>
    <property type="match status" value="1"/>
</dbReference>
<dbReference type="InterPro" id="IPR002320">
    <property type="entry name" value="Thr-tRNA-ligase_IIa"/>
</dbReference>
<dbReference type="Gene3D" id="3.30.54.20">
    <property type="match status" value="1"/>
</dbReference>
<dbReference type="InterPro" id="IPR012676">
    <property type="entry name" value="TGS-like"/>
</dbReference>
<proteinExistence type="inferred from homology"/>
<dbReference type="NCBIfam" id="TIGR00418">
    <property type="entry name" value="thrS"/>
    <property type="match status" value="1"/>
</dbReference>
<dbReference type="GO" id="GO:0004829">
    <property type="term" value="F:threonine-tRNA ligase activity"/>
    <property type="evidence" value="ECO:0007669"/>
    <property type="project" value="UniProtKB-UniRule"/>
</dbReference>
<dbReference type="Pfam" id="PF00587">
    <property type="entry name" value="tRNA-synt_2b"/>
    <property type="match status" value="1"/>
</dbReference>
<sequence length="650" mass="74221">MVKITFPDGSVREYEQGITGLQIAESISPALARNVVSCGVNGETVELNRPINEDANVELYKFEDEQGKHTFWHTSAHLLAEALQELYPGIQFGFGPAVESGFFYDVMPAEGQVISENDFAKIEAKMMELAKKNEPVVRKEVAKADALAEFKADGQTYKCEHIEQDLEDGTITTYTQGNFTDLCRGPHLMNTGLIKAVKITSVAGAFWRGDAKREQMTRIYGISFPKKKMLDEYLVILEEAKKRDHRKIGKEMELFMFSERVGKGLPIWLPKGTQLRLRLQELLRSLLKPYNYQEVICPGIGGKSLYVTSGHYAHYGKDAFQPIQTPEEDEEYMLKPMNCPHHCEVYARKPRSYKDLPLRIAEFGTVFRYEKSGELHGLTRVRTFTQDDAHIFVRSDQVKSEFENVIDVILKVFKIFGFENYEAQISLHDPKDTEKYIGSDEIWEESENAIREACKEKGLETREEVGEAAFYGPKLDFMVKDAIGRRWQLGTIQVDYNLPERFKLEYTAEDNSKKTPVMIHRAPFGSLERFTAVLIEHTAGHFPLWLTPDQVAILPISEKFNDYAQKVRQYLDKQGVRALVDDRNEKIGRKIRDNELKRVPYMVIVGEKESAEGLVSMRKQGGGEQATMSMEEFAQRINAEVAEQLKAAEE</sequence>
<dbReference type="InterPro" id="IPR012675">
    <property type="entry name" value="Beta-grasp_dom_sf"/>
</dbReference>
<name>D1PAC4_9BACT</name>
<dbReference type="HOGENOM" id="CLU_008554_3_2_10"/>
<dbReference type="PANTHER" id="PTHR11451">
    <property type="entry name" value="THREONINE-TRNA LIGASE"/>
    <property type="match status" value="1"/>
</dbReference>
<dbReference type="GeneID" id="69849672"/>
<dbReference type="InterPro" id="IPR004154">
    <property type="entry name" value="Anticodon-bd"/>
</dbReference>
<comment type="subunit">
    <text evidence="13">Homodimer.</text>
</comment>
<evidence type="ECO:0000256" key="7">
    <source>
        <dbReference type="ARBA" id="ARBA00022833"/>
    </source>
</evidence>
<dbReference type="PROSITE" id="PS51880">
    <property type="entry name" value="TGS"/>
    <property type="match status" value="1"/>
</dbReference>
<evidence type="ECO:0000313" key="14">
    <source>
        <dbReference type="EMBL" id="EFB36453.1"/>
    </source>
</evidence>
<evidence type="ECO:0000256" key="5">
    <source>
        <dbReference type="ARBA" id="ARBA00022723"/>
    </source>
</evidence>
<dbReference type="Pfam" id="PF02824">
    <property type="entry name" value="TGS"/>
    <property type="match status" value="1"/>
</dbReference>
<dbReference type="Proteomes" id="UP000004477">
    <property type="component" value="Unassembled WGS sequence"/>
</dbReference>
<keyword evidence="4 13" id="KW-0436">Ligase</keyword>
<dbReference type="InterPro" id="IPR002314">
    <property type="entry name" value="aa-tRNA-synt_IIb"/>
</dbReference>
<keyword evidence="7 13" id="KW-0862">Zinc</keyword>
<dbReference type="InterPro" id="IPR004095">
    <property type="entry name" value="TGS"/>
</dbReference>
<dbReference type="GO" id="GO:0000049">
    <property type="term" value="F:tRNA binding"/>
    <property type="evidence" value="ECO:0007669"/>
    <property type="project" value="UniProtKB-KW"/>
</dbReference>
<dbReference type="InterPro" id="IPR045864">
    <property type="entry name" value="aa-tRNA-synth_II/BPL/LPL"/>
</dbReference>
<dbReference type="OrthoDB" id="9802304at2"/>
<dbReference type="RefSeq" id="WP_006846868.1">
    <property type="nucleotide sequence ID" value="NZ_CP085932.1"/>
</dbReference>
<dbReference type="Gene3D" id="3.30.930.10">
    <property type="entry name" value="Bira Bifunctional Protein, Domain 2"/>
    <property type="match status" value="1"/>
</dbReference>
<dbReference type="SMART" id="SM00863">
    <property type="entry name" value="tRNA_SAD"/>
    <property type="match status" value="1"/>
</dbReference>
<dbReference type="InterPro" id="IPR006195">
    <property type="entry name" value="aa-tRNA-synth_II"/>
</dbReference>
<dbReference type="Gene3D" id="3.10.20.30">
    <property type="match status" value="1"/>
</dbReference>
<dbReference type="SUPFAM" id="SSF81271">
    <property type="entry name" value="TGS-like"/>
    <property type="match status" value="1"/>
</dbReference>
<comment type="caution">
    <text evidence="14">The sequence shown here is derived from an EMBL/GenBank/DDBJ whole genome shotgun (WGS) entry which is preliminary data.</text>
</comment>
<organism evidence="14 15">
    <name type="scientific">Segatella copri DSM 18205</name>
    <dbReference type="NCBI Taxonomy" id="537011"/>
    <lineage>
        <taxon>Bacteria</taxon>
        <taxon>Pseudomonadati</taxon>
        <taxon>Bacteroidota</taxon>
        <taxon>Bacteroidia</taxon>
        <taxon>Bacteroidales</taxon>
        <taxon>Prevotellaceae</taxon>
        <taxon>Segatella</taxon>
    </lineage>
</organism>
<evidence type="ECO:0000256" key="10">
    <source>
        <dbReference type="ARBA" id="ARBA00022917"/>
    </source>
</evidence>
<dbReference type="FunFam" id="3.30.930.10:FF:000002">
    <property type="entry name" value="Threonine--tRNA ligase"/>
    <property type="match status" value="1"/>
</dbReference>
<dbReference type="EC" id="6.1.1.3" evidence="13"/>
<dbReference type="GO" id="GO:0046872">
    <property type="term" value="F:metal ion binding"/>
    <property type="evidence" value="ECO:0007669"/>
    <property type="project" value="UniProtKB-KW"/>
</dbReference>
<dbReference type="SUPFAM" id="SSF55681">
    <property type="entry name" value="Class II aaRS and biotin synthetases"/>
    <property type="match status" value="1"/>
</dbReference>
<dbReference type="InterPro" id="IPR018163">
    <property type="entry name" value="Thr/Ala-tRNA-synth_IIc_edit"/>
</dbReference>
<evidence type="ECO:0000256" key="9">
    <source>
        <dbReference type="ARBA" id="ARBA00022884"/>
    </source>
</evidence>
<keyword evidence="8 13" id="KW-0067">ATP-binding</keyword>
<evidence type="ECO:0000256" key="4">
    <source>
        <dbReference type="ARBA" id="ARBA00022598"/>
    </source>
</evidence>
<gene>
    <name evidence="13 14" type="primary">thrS</name>
    <name evidence="14" type="ORF">PREVCOP_04149</name>
</gene>
<protein>
    <recommendedName>
        <fullName evidence="13">Threonine--tRNA ligase</fullName>
        <ecNumber evidence="13">6.1.1.3</ecNumber>
    </recommendedName>
    <alternativeName>
        <fullName evidence="13">Threonyl-tRNA synthetase</fullName>
        <shortName evidence="13">ThrRS</shortName>
    </alternativeName>
</protein>
<keyword evidence="5 13" id="KW-0479">Metal-binding</keyword>
<dbReference type="SUPFAM" id="SSF52954">
    <property type="entry name" value="Class II aaRS ABD-related"/>
    <property type="match status" value="1"/>
</dbReference>
<dbReference type="FunFam" id="3.40.50.800:FF:000001">
    <property type="entry name" value="Threonine--tRNA ligase"/>
    <property type="match status" value="1"/>
</dbReference>
<dbReference type="InterPro" id="IPR033728">
    <property type="entry name" value="ThrRS_core"/>
</dbReference>
<dbReference type="InterPro" id="IPR047246">
    <property type="entry name" value="ThrRS_anticodon"/>
</dbReference>
<reference evidence="14" key="1">
    <citation type="submission" date="2009-11" db="EMBL/GenBank/DDBJ databases">
        <authorList>
            <person name="Weinstock G."/>
            <person name="Sodergren E."/>
            <person name="Clifton S."/>
            <person name="Fulton L."/>
            <person name="Fulton B."/>
            <person name="Courtney L."/>
            <person name="Fronick C."/>
            <person name="Harrison M."/>
            <person name="Strong C."/>
            <person name="Farmer C."/>
            <person name="Delahaunty K."/>
            <person name="Markovic C."/>
            <person name="Hall O."/>
            <person name="Minx P."/>
            <person name="Tomlinson C."/>
            <person name="Mitreva M."/>
            <person name="Nelson J."/>
            <person name="Hou S."/>
            <person name="Wollam A."/>
            <person name="Pepin K.H."/>
            <person name="Johnson M."/>
            <person name="Bhonagiri V."/>
            <person name="Nash W.E."/>
            <person name="Warren W."/>
            <person name="Chinwalla A."/>
            <person name="Mardis E.R."/>
            <person name="Wilson R.K."/>
        </authorList>
    </citation>
    <scope>NUCLEOTIDE SEQUENCE [LARGE SCALE GENOMIC DNA]</scope>
    <source>
        <strain evidence="14">DSM 18205</strain>
    </source>
</reference>
<dbReference type="PROSITE" id="PS50862">
    <property type="entry name" value="AA_TRNA_LIGASE_II"/>
    <property type="match status" value="1"/>
</dbReference>
<keyword evidence="11 13" id="KW-0030">Aminoacyl-tRNA synthetase</keyword>
<evidence type="ECO:0000256" key="2">
    <source>
        <dbReference type="ARBA" id="ARBA00022490"/>
    </source>
</evidence>
<comment type="catalytic activity">
    <reaction evidence="12 13">
        <text>tRNA(Thr) + L-threonine + ATP = L-threonyl-tRNA(Thr) + AMP + diphosphate + H(+)</text>
        <dbReference type="Rhea" id="RHEA:24624"/>
        <dbReference type="Rhea" id="RHEA-COMP:9670"/>
        <dbReference type="Rhea" id="RHEA-COMP:9704"/>
        <dbReference type="ChEBI" id="CHEBI:15378"/>
        <dbReference type="ChEBI" id="CHEBI:30616"/>
        <dbReference type="ChEBI" id="CHEBI:33019"/>
        <dbReference type="ChEBI" id="CHEBI:57926"/>
        <dbReference type="ChEBI" id="CHEBI:78442"/>
        <dbReference type="ChEBI" id="CHEBI:78534"/>
        <dbReference type="ChEBI" id="CHEBI:456215"/>
        <dbReference type="EC" id="6.1.1.3"/>
    </reaction>
</comment>
<keyword evidence="15" id="KW-1185">Reference proteome</keyword>
<feature type="binding site" evidence="13">
    <location>
        <position position="390"/>
    </location>
    <ligand>
        <name>Zn(2+)</name>
        <dbReference type="ChEBI" id="CHEBI:29105"/>
        <note>catalytic</note>
    </ligand>
</feature>
<dbReference type="GO" id="GO:0005737">
    <property type="term" value="C:cytoplasm"/>
    <property type="evidence" value="ECO:0007669"/>
    <property type="project" value="UniProtKB-SubCell"/>
</dbReference>
<evidence type="ECO:0000256" key="8">
    <source>
        <dbReference type="ARBA" id="ARBA00022840"/>
    </source>
</evidence>
<keyword evidence="2 13" id="KW-0963">Cytoplasm</keyword>
<evidence type="ECO:0000256" key="12">
    <source>
        <dbReference type="ARBA" id="ARBA00049515"/>
    </source>
</evidence>
<dbReference type="CDD" id="cd01667">
    <property type="entry name" value="TGS_ThrRS"/>
    <property type="match status" value="1"/>
</dbReference>
<evidence type="ECO:0000313" key="15">
    <source>
        <dbReference type="Proteomes" id="UP000004477"/>
    </source>
</evidence>
<comment type="caution">
    <text evidence="13">Lacks conserved residue(s) required for the propagation of feature annotation.</text>
</comment>
<dbReference type="InterPro" id="IPR036621">
    <property type="entry name" value="Anticodon-bd_dom_sf"/>
</dbReference>
<evidence type="ECO:0000256" key="3">
    <source>
        <dbReference type="ARBA" id="ARBA00022555"/>
    </source>
</evidence>
<dbReference type="PaxDb" id="537011-PREVCOP_04149"/>
<dbReference type="InterPro" id="IPR012947">
    <property type="entry name" value="tRNA_SAD"/>
</dbReference>
<keyword evidence="3 13" id="KW-0820">tRNA-binding</keyword>
<dbReference type="STRING" id="537011.PREVCOP_04149"/>
<keyword evidence="6 13" id="KW-0547">Nucleotide-binding</keyword>
<dbReference type="EMBL" id="ACBX02000006">
    <property type="protein sequence ID" value="EFB36453.1"/>
    <property type="molecule type" value="Genomic_DNA"/>
</dbReference>
<keyword evidence="9 13" id="KW-0694">RNA-binding</keyword>
<feature type="binding site" evidence="13">
    <location>
        <position position="339"/>
    </location>
    <ligand>
        <name>Zn(2+)</name>
        <dbReference type="ChEBI" id="CHEBI:29105"/>
        <note>catalytic</note>
    </ligand>
</feature>
<dbReference type="FunFam" id="3.30.54.20:FF:000002">
    <property type="entry name" value="Threonine--tRNA ligase"/>
    <property type="match status" value="1"/>
</dbReference>
<dbReference type="AlphaFoldDB" id="D1PAC4"/>
<feature type="binding site" evidence="13">
    <location>
        <position position="520"/>
    </location>
    <ligand>
        <name>Zn(2+)</name>
        <dbReference type="ChEBI" id="CHEBI:29105"/>
        <note>catalytic</note>
    </ligand>
</feature>
<dbReference type="HAMAP" id="MF_00184">
    <property type="entry name" value="Thr_tRNA_synth"/>
    <property type="match status" value="1"/>
</dbReference>